<dbReference type="InterPro" id="IPR008979">
    <property type="entry name" value="Galactose-bd-like_sf"/>
</dbReference>
<protein>
    <submittedName>
        <fullName evidence="4">Complex I intermediate-associated protein 30 (CIA30)</fullName>
    </submittedName>
</protein>
<accession>A0A336JSC7</accession>
<organism evidence="4 5">
    <name type="scientific">Rhodopseudomonas pentothenatexigens</name>
    <dbReference type="NCBI Taxonomy" id="999699"/>
    <lineage>
        <taxon>Bacteria</taxon>
        <taxon>Pseudomonadati</taxon>
        <taxon>Pseudomonadota</taxon>
        <taxon>Alphaproteobacteria</taxon>
        <taxon>Hyphomicrobiales</taxon>
        <taxon>Nitrobacteraceae</taxon>
        <taxon>Rhodopseudomonas</taxon>
    </lineage>
</organism>
<evidence type="ECO:0000259" key="2">
    <source>
        <dbReference type="Pfam" id="PF08547"/>
    </source>
</evidence>
<dbReference type="InterPro" id="IPR013857">
    <property type="entry name" value="NADH-UbQ_OxRdtase-assoc_prot30"/>
</dbReference>
<evidence type="ECO:0000313" key="4">
    <source>
        <dbReference type="EMBL" id="SSW90979.1"/>
    </source>
</evidence>
<proteinExistence type="inferred from homology"/>
<reference evidence="3 6" key="2">
    <citation type="submission" date="2018-07" db="EMBL/GenBank/DDBJ databases">
        <title>Genomic Encyclopedia of Archaeal and Bacterial Type Strains, Phase II (KMG-II): from individual species to whole genera.</title>
        <authorList>
            <person name="Goeker M."/>
        </authorList>
    </citation>
    <scope>NUCLEOTIDE SEQUENCE [LARGE SCALE GENOMIC DNA]</scope>
    <source>
        <strain evidence="3 6">JA575</strain>
    </source>
</reference>
<dbReference type="RefSeq" id="WP_114358032.1">
    <property type="nucleotide sequence ID" value="NZ_QRDT01000009.1"/>
</dbReference>
<dbReference type="OrthoDB" id="442188at2"/>
<evidence type="ECO:0000313" key="5">
    <source>
        <dbReference type="Proteomes" id="UP000252631"/>
    </source>
</evidence>
<dbReference type="PANTHER" id="PTHR13194:SF19">
    <property type="entry name" value="NAD(P)-BINDING ROSSMANN-FOLD SUPERFAMILY PROTEIN"/>
    <property type="match status" value="1"/>
</dbReference>
<dbReference type="Proteomes" id="UP000256343">
    <property type="component" value="Unassembled WGS sequence"/>
</dbReference>
<dbReference type="Proteomes" id="UP000252631">
    <property type="component" value="Unassembled WGS sequence"/>
</dbReference>
<comment type="similarity">
    <text evidence="1">Belongs to the CIA30 family.</text>
</comment>
<dbReference type="EMBL" id="UFQQ01000009">
    <property type="protein sequence ID" value="SSW90979.1"/>
    <property type="molecule type" value="Genomic_DNA"/>
</dbReference>
<feature type="domain" description="NADH:ubiquinone oxidoreductase intermediate-associated protein 30" evidence="2">
    <location>
        <begin position="10"/>
        <end position="147"/>
    </location>
</feature>
<dbReference type="Pfam" id="PF08547">
    <property type="entry name" value="CIA30"/>
    <property type="match status" value="1"/>
</dbReference>
<keyword evidence="6" id="KW-1185">Reference proteome</keyword>
<reference evidence="4 5" key="1">
    <citation type="submission" date="2017-08" db="EMBL/GenBank/DDBJ databases">
        <authorList>
            <person name="de Groot N.N."/>
        </authorList>
    </citation>
    <scope>NUCLEOTIDE SEQUENCE [LARGE SCALE GENOMIC DNA]</scope>
    <source>
        <strain evidence="4 5">JA575</strain>
    </source>
</reference>
<sequence>MQHELWPAGQRHWRVITDTVMGGVSQGTLQLVEIEGRMAARMRGAVSTENNGGFIQIAMDLSADGGAFDAGDFRGIAAELLGNGESYSLHLRTTDLTRPQQSYRHPFRAPTRWQVVQFPFADFTPHRTEVPFDPRRLRRVGLVAIGREFDADLSVARLWLY</sequence>
<dbReference type="SUPFAM" id="SSF49785">
    <property type="entry name" value="Galactose-binding domain-like"/>
    <property type="match status" value="1"/>
</dbReference>
<dbReference type="InterPro" id="IPR039131">
    <property type="entry name" value="NDUFAF1"/>
</dbReference>
<name>A0A336JSC7_9BRAD</name>
<dbReference type="EMBL" id="QRDT01000009">
    <property type="protein sequence ID" value="RED35289.1"/>
    <property type="molecule type" value="Genomic_DNA"/>
</dbReference>
<evidence type="ECO:0000313" key="6">
    <source>
        <dbReference type="Proteomes" id="UP000256343"/>
    </source>
</evidence>
<gene>
    <name evidence="3" type="ORF">BJ125_109133</name>
    <name evidence="4" type="ORF">SAMN05892882_109133</name>
</gene>
<dbReference type="AlphaFoldDB" id="A0A336JSC7"/>
<dbReference type="PANTHER" id="PTHR13194">
    <property type="entry name" value="COMPLEX I INTERMEDIATE-ASSOCIATED PROTEIN 30"/>
    <property type="match status" value="1"/>
</dbReference>
<evidence type="ECO:0000313" key="3">
    <source>
        <dbReference type="EMBL" id="RED35289.1"/>
    </source>
</evidence>
<evidence type="ECO:0000256" key="1">
    <source>
        <dbReference type="ARBA" id="ARBA00007884"/>
    </source>
</evidence>